<proteinExistence type="predicted"/>
<sequence>MQSRDYTYKLLEGQSILTTLYWAEEEKNKPRPIAIAFHGGGFTIGSKDMIPHAQIASLTEAGFAVVAPDYQLCPGISIYDALANDTKVRVDPTRIVTVGYSAGALMALYLGGDSDPPKAILDFYGAKYLTDNFWFSPLPVFAQLPPFEEAFLNKVYEEGVISTTATSLERSAKSQTSSKSKGMPKPDLSIPRNAWLFDSLKRGTHLQAVVKDGDYERIDPVRFFSPKFPPTFFIHGTKGDLIEPRFSIAASEALHKLGVETRIQLVEGESHGFASGMDSSDAQFKYIQDEYVTLDGAVGVRTNPPRYSRNILCAERPFKKTKLLPSLDPSKLLQNYFKITSNFTGISSTFKMKGTIAFEEAILDPSYPHVHEKYAYIQRYSHLVHLADQVLVYQQAYRKGSIYLPW</sequence>
<dbReference type="Gene3D" id="3.40.50.1820">
    <property type="entry name" value="alpha/beta hydrolase"/>
    <property type="match status" value="1"/>
</dbReference>
<feature type="region of interest" description="Disordered" evidence="2">
    <location>
        <begin position="167"/>
        <end position="187"/>
    </location>
</feature>
<dbReference type="GO" id="GO:0016787">
    <property type="term" value="F:hydrolase activity"/>
    <property type="evidence" value="ECO:0007669"/>
    <property type="project" value="UniProtKB-KW"/>
</dbReference>
<feature type="compositionally biased region" description="Polar residues" evidence="2">
    <location>
        <begin position="167"/>
        <end position="180"/>
    </location>
</feature>
<name>A0A8H4RQG1_9HELO</name>
<evidence type="ECO:0000256" key="1">
    <source>
        <dbReference type="ARBA" id="ARBA00022801"/>
    </source>
</evidence>
<dbReference type="InterPro" id="IPR029058">
    <property type="entry name" value="AB_hydrolase_fold"/>
</dbReference>
<reference evidence="4 5" key="1">
    <citation type="submission" date="2020-03" db="EMBL/GenBank/DDBJ databases">
        <title>Draft Genome Sequence of Cudoniella acicularis.</title>
        <authorList>
            <person name="Buettner E."/>
            <person name="Kellner H."/>
        </authorList>
    </citation>
    <scope>NUCLEOTIDE SEQUENCE [LARGE SCALE GENOMIC DNA]</scope>
    <source>
        <strain evidence="4 5">DSM 108380</strain>
    </source>
</reference>
<gene>
    <name evidence="4" type="ORF">G7Y89_g3923</name>
</gene>
<protein>
    <recommendedName>
        <fullName evidence="3">BD-FAE-like domain-containing protein</fullName>
    </recommendedName>
</protein>
<accession>A0A8H4RQG1</accession>
<dbReference type="AlphaFoldDB" id="A0A8H4RQG1"/>
<evidence type="ECO:0000313" key="5">
    <source>
        <dbReference type="Proteomes" id="UP000566819"/>
    </source>
</evidence>
<dbReference type="EMBL" id="JAAMPI010000202">
    <property type="protein sequence ID" value="KAF4634187.1"/>
    <property type="molecule type" value="Genomic_DNA"/>
</dbReference>
<keyword evidence="5" id="KW-1185">Reference proteome</keyword>
<comment type="caution">
    <text evidence="4">The sequence shown here is derived from an EMBL/GenBank/DDBJ whole genome shotgun (WGS) entry which is preliminary data.</text>
</comment>
<feature type="domain" description="BD-FAE-like" evidence="3">
    <location>
        <begin position="21"/>
        <end position="111"/>
    </location>
</feature>
<evidence type="ECO:0000313" key="4">
    <source>
        <dbReference type="EMBL" id="KAF4634187.1"/>
    </source>
</evidence>
<organism evidence="4 5">
    <name type="scientific">Cudoniella acicularis</name>
    <dbReference type="NCBI Taxonomy" id="354080"/>
    <lineage>
        <taxon>Eukaryota</taxon>
        <taxon>Fungi</taxon>
        <taxon>Dikarya</taxon>
        <taxon>Ascomycota</taxon>
        <taxon>Pezizomycotina</taxon>
        <taxon>Leotiomycetes</taxon>
        <taxon>Helotiales</taxon>
        <taxon>Tricladiaceae</taxon>
        <taxon>Cudoniella</taxon>
    </lineage>
</organism>
<dbReference type="PANTHER" id="PTHR48081">
    <property type="entry name" value="AB HYDROLASE SUPERFAMILY PROTEIN C4A8.06C"/>
    <property type="match status" value="1"/>
</dbReference>
<dbReference type="SUPFAM" id="SSF53474">
    <property type="entry name" value="alpha/beta-Hydrolases"/>
    <property type="match status" value="1"/>
</dbReference>
<dbReference type="PANTHER" id="PTHR48081:SF3">
    <property type="entry name" value="ALPHA_BETA HYDROLASE FOLD-3 DOMAIN-CONTAINING PROTEIN"/>
    <property type="match status" value="1"/>
</dbReference>
<dbReference type="Pfam" id="PF20434">
    <property type="entry name" value="BD-FAE"/>
    <property type="match status" value="1"/>
</dbReference>
<keyword evidence="1" id="KW-0378">Hydrolase</keyword>
<dbReference type="OrthoDB" id="19653at2759"/>
<dbReference type="InterPro" id="IPR049492">
    <property type="entry name" value="BD-FAE-like_dom"/>
</dbReference>
<evidence type="ECO:0000259" key="3">
    <source>
        <dbReference type="Pfam" id="PF20434"/>
    </source>
</evidence>
<dbReference type="InterPro" id="IPR050300">
    <property type="entry name" value="GDXG_lipolytic_enzyme"/>
</dbReference>
<dbReference type="Proteomes" id="UP000566819">
    <property type="component" value="Unassembled WGS sequence"/>
</dbReference>
<evidence type="ECO:0000256" key="2">
    <source>
        <dbReference type="SAM" id="MobiDB-lite"/>
    </source>
</evidence>